<dbReference type="GO" id="GO:0005615">
    <property type="term" value="C:extracellular space"/>
    <property type="evidence" value="ECO:0007669"/>
    <property type="project" value="TreeGrafter"/>
</dbReference>
<dbReference type="GO" id="GO:0008083">
    <property type="term" value="F:growth factor activity"/>
    <property type="evidence" value="ECO:0007669"/>
    <property type="project" value="UniProtKB-KW"/>
</dbReference>
<evidence type="ECO:0000313" key="14">
    <source>
        <dbReference type="Proteomes" id="UP001187415"/>
    </source>
</evidence>
<dbReference type="GO" id="GO:0007173">
    <property type="term" value="P:epidermal growth factor receptor signaling pathway"/>
    <property type="evidence" value="ECO:0007669"/>
    <property type="project" value="TreeGrafter"/>
</dbReference>
<keyword evidence="14" id="KW-1185">Reference proteome</keyword>
<name>A0AA88SG02_CHASR</name>
<evidence type="ECO:0000259" key="12">
    <source>
        <dbReference type="PROSITE" id="PS50026"/>
    </source>
</evidence>
<keyword evidence="7 9" id="KW-1015">Disulfide bond</keyword>
<reference evidence="13" key="1">
    <citation type="submission" date="2023-07" db="EMBL/GenBank/DDBJ databases">
        <title>Chromosome-level Genome Assembly of Striped Snakehead (Channa striata).</title>
        <authorList>
            <person name="Liu H."/>
        </authorList>
    </citation>
    <scope>NUCLEOTIDE SEQUENCE</scope>
    <source>
        <strain evidence="13">Gz</strain>
        <tissue evidence="13">Muscle</tissue>
    </source>
</reference>
<evidence type="ECO:0000256" key="4">
    <source>
        <dbReference type="ARBA" id="ARBA00022989"/>
    </source>
</evidence>
<dbReference type="InterPro" id="IPR000742">
    <property type="entry name" value="EGF"/>
</dbReference>
<evidence type="ECO:0000256" key="11">
    <source>
        <dbReference type="SAM" id="SignalP"/>
    </source>
</evidence>
<evidence type="ECO:0000313" key="13">
    <source>
        <dbReference type="EMBL" id="KAK2837890.1"/>
    </source>
</evidence>
<comment type="caution">
    <text evidence="13">The sequence shown here is derived from an EMBL/GenBank/DDBJ whole genome shotgun (WGS) entry which is preliminary data.</text>
</comment>
<dbReference type="Gene3D" id="2.10.25.10">
    <property type="entry name" value="Laminin"/>
    <property type="match status" value="1"/>
</dbReference>
<dbReference type="EMBL" id="JAUPFM010000011">
    <property type="protein sequence ID" value="KAK2837890.1"/>
    <property type="molecule type" value="Genomic_DNA"/>
</dbReference>
<dbReference type="PROSITE" id="PS00022">
    <property type="entry name" value="EGF_1"/>
    <property type="match status" value="1"/>
</dbReference>
<dbReference type="SUPFAM" id="SSF57196">
    <property type="entry name" value="EGF/Laminin"/>
    <property type="match status" value="1"/>
</dbReference>
<keyword evidence="11" id="KW-0732">Signal</keyword>
<dbReference type="GO" id="GO:0008284">
    <property type="term" value="P:positive regulation of cell population proliferation"/>
    <property type="evidence" value="ECO:0007669"/>
    <property type="project" value="TreeGrafter"/>
</dbReference>
<evidence type="ECO:0000256" key="5">
    <source>
        <dbReference type="ARBA" id="ARBA00023030"/>
    </source>
</evidence>
<feature type="chain" id="PRO_5041660192" description="EGF-like domain-containing protein" evidence="11">
    <location>
        <begin position="29"/>
        <end position="164"/>
    </location>
</feature>
<keyword evidence="4 10" id="KW-1133">Transmembrane helix</keyword>
<comment type="caution">
    <text evidence="9">Lacks conserved residue(s) required for the propagation of feature annotation.</text>
</comment>
<feature type="disulfide bond" evidence="9">
    <location>
        <begin position="97"/>
        <end position="106"/>
    </location>
</feature>
<feature type="transmembrane region" description="Helical" evidence="10">
    <location>
        <begin position="122"/>
        <end position="144"/>
    </location>
</feature>
<feature type="domain" description="EGF-like" evidence="12">
    <location>
        <begin position="66"/>
        <end position="107"/>
    </location>
</feature>
<sequence length="164" mass="17783">MLTQRQAYLNKALLGAVAVLLLLTTTEQSAILTNSLPTTATSPLSNGTVTTQLNNSSREEPLVLRLHRPCRSEHENFCENGGKCMYPQDSDRPSCICTSSYSGPRCLFLLEPAQSGPELEKLIGISLGVAILVIGIAVIIYCFAWRRCMKSAPLIKSAPSEISV</sequence>
<keyword evidence="6 10" id="KW-0472">Membrane</keyword>
<keyword evidence="5" id="KW-0339">Growth factor</keyword>
<gene>
    <name evidence="13" type="ORF">Q5P01_015102</name>
</gene>
<feature type="disulfide bond" evidence="9">
    <location>
        <begin position="78"/>
        <end position="95"/>
    </location>
</feature>
<evidence type="ECO:0000256" key="6">
    <source>
        <dbReference type="ARBA" id="ARBA00023136"/>
    </source>
</evidence>
<dbReference type="GO" id="GO:0005154">
    <property type="term" value="F:epidermal growth factor receptor binding"/>
    <property type="evidence" value="ECO:0007669"/>
    <property type="project" value="TreeGrafter"/>
</dbReference>
<keyword evidence="2 9" id="KW-0245">EGF-like domain</keyword>
<evidence type="ECO:0000256" key="2">
    <source>
        <dbReference type="ARBA" id="ARBA00022536"/>
    </source>
</evidence>
<evidence type="ECO:0000256" key="9">
    <source>
        <dbReference type="PROSITE-ProRule" id="PRU00076"/>
    </source>
</evidence>
<dbReference type="Proteomes" id="UP001187415">
    <property type="component" value="Unassembled WGS sequence"/>
</dbReference>
<keyword evidence="3 10" id="KW-0812">Transmembrane</keyword>
<feature type="signal peptide" evidence="11">
    <location>
        <begin position="1"/>
        <end position="28"/>
    </location>
</feature>
<proteinExistence type="predicted"/>
<accession>A0AA88SG02</accession>
<dbReference type="PROSITE" id="PS50026">
    <property type="entry name" value="EGF_3"/>
    <property type="match status" value="1"/>
</dbReference>
<dbReference type="PANTHER" id="PTHR10740:SF10">
    <property type="entry name" value="EPIGEN"/>
    <property type="match status" value="1"/>
</dbReference>
<organism evidence="13 14">
    <name type="scientific">Channa striata</name>
    <name type="common">Snakehead murrel</name>
    <name type="synonym">Ophicephalus striatus</name>
    <dbReference type="NCBI Taxonomy" id="64152"/>
    <lineage>
        <taxon>Eukaryota</taxon>
        <taxon>Metazoa</taxon>
        <taxon>Chordata</taxon>
        <taxon>Craniata</taxon>
        <taxon>Vertebrata</taxon>
        <taxon>Euteleostomi</taxon>
        <taxon>Actinopterygii</taxon>
        <taxon>Neopterygii</taxon>
        <taxon>Teleostei</taxon>
        <taxon>Neoteleostei</taxon>
        <taxon>Acanthomorphata</taxon>
        <taxon>Anabantaria</taxon>
        <taxon>Anabantiformes</taxon>
        <taxon>Channoidei</taxon>
        <taxon>Channidae</taxon>
        <taxon>Channa</taxon>
    </lineage>
</organism>
<evidence type="ECO:0000256" key="1">
    <source>
        <dbReference type="ARBA" id="ARBA00004479"/>
    </source>
</evidence>
<evidence type="ECO:0000256" key="3">
    <source>
        <dbReference type="ARBA" id="ARBA00022692"/>
    </source>
</evidence>
<dbReference type="AlphaFoldDB" id="A0AA88SG02"/>
<dbReference type="GO" id="GO:0045840">
    <property type="term" value="P:positive regulation of mitotic nuclear division"/>
    <property type="evidence" value="ECO:0007669"/>
    <property type="project" value="TreeGrafter"/>
</dbReference>
<dbReference type="Pfam" id="PF00008">
    <property type="entry name" value="EGF"/>
    <property type="match status" value="1"/>
</dbReference>
<evidence type="ECO:0000256" key="8">
    <source>
        <dbReference type="ARBA" id="ARBA00023180"/>
    </source>
</evidence>
<evidence type="ECO:0000256" key="7">
    <source>
        <dbReference type="ARBA" id="ARBA00023157"/>
    </source>
</evidence>
<protein>
    <recommendedName>
        <fullName evidence="12">EGF-like domain-containing protein</fullName>
    </recommendedName>
</protein>
<comment type="subcellular location">
    <subcellularLocation>
        <location evidence="1">Membrane</location>
        <topology evidence="1">Single-pass type I membrane protein</topology>
    </subcellularLocation>
</comment>
<dbReference type="PANTHER" id="PTHR10740">
    <property type="entry name" value="TRANSFORMING GROWTH FACTOR ALPHA"/>
    <property type="match status" value="1"/>
</dbReference>
<evidence type="ECO:0000256" key="10">
    <source>
        <dbReference type="SAM" id="Phobius"/>
    </source>
</evidence>
<dbReference type="GO" id="GO:0016020">
    <property type="term" value="C:membrane"/>
    <property type="evidence" value="ECO:0007669"/>
    <property type="project" value="UniProtKB-SubCell"/>
</dbReference>
<keyword evidence="8" id="KW-0325">Glycoprotein</keyword>